<evidence type="ECO:0000313" key="2">
    <source>
        <dbReference type="Proteomes" id="UP000241964"/>
    </source>
</evidence>
<sequence>MNIVTKFVIATDQGIETLLTLTRQLAIEKYSAVVDPQTLDRYITENYHRKALIDELNSMSNQWLVVYADNTPAGYARITTRGKKPQLLDGKRSIRIADFGILNAFPATAVRDSLLEKCLTVCRSHQGVQIWLNEHVESPWIQMFENNGFTRIQDACTLDELPLQSVCLIAEINF</sequence>
<organism evidence="1 2">
    <name type="scientific">Dyadobacter jiangsuensis</name>
    <dbReference type="NCBI Taxonomy" id="1591085"/>
    <lineage>
        <taxon>Bacteria</taxon>
        <taxon>Pseudomonadati</taxon>
        <taxon>Bacteroidota</taxon>
        <taxon>Cytophagia</taxon>
        <taxon>Cytophagales</taxon>
        <taxon>Spirosomataceae</taxon>
        <taxon>Dyadobacter</taxon>
    </lineage>
</organism>
<protein>
    <recommendedName>
        <fullName evidence="3">N-acetyltransferase domain-containing protein</fullName>
    </recommendedName>
</protein>
<dbReference type="InterPro" id="IPR016181">
    <property type="entry name" value="Acyl_CoA_acyltransferase"/>
</dbReference>
<proteinExistence type="predicted"/>
<dbReference type="Proteomes" id="UP000241964">
    <property type="component" value="Unassembled WGS sequence"/>
</dbReference>
<gene>
    <name evidence="1" type="ORF">CLV60_10180</name>
</gene>
<dbReference type="RefSeq" id="WP_106593413.1">
    <property type="nucleotide sequence ID" value="NZ_PYAS01000001.1"/>
</dbReference>
<dbReference type="OrthoDB" id="660843at2"/>
<keyword evidence="2" id="KW-1185">Reference proteome</keyword>
<name>A0A2P8GIB7_9BACT</name>
<dbReference type="EMBL" id="PYAS01000001">
    <property type="protein sequence ID" value="PSL33711.1"/>
    <property type="molecule type" value="Genomic_DNA"/>
</dbReference>
<reference evidence="1 2" key="1">
    <citation type="submission" date="2018-03" db="EMBL/GenBank/DDBJ databases">
        <title>Genomic Encyclopedia of Archaeal and Bacterial Type Strains, Phase II (KMG-II): from individual species to whole genera.</title>
        <authorList>
            <person name="Goeker M."/>
        </authorList>
    </citation>
    <scope>NUCLEOTIDE SEQUENCE [LARGE SCALE GENOMIC DNA]</scope>
    <source>
        <strain evidence="1 2">DSM 29057</strain>
    </source>
</reference>
<comment type="caution">
    <text evidence="1">The sequence shown here is derived from an EMBL/GenBank/DDBJ whole genome shotgun (WGS) entry which is preliminary data.</text>
</comment>
<dbReference type="AlphaFoldDB" id="A0A2P8GIB7"/>
<dbReference type="Gene3D" id="3.40.630.30">
    <property type="match status" value="1"/>
</dbReference>
<accession>A0A2P8GIB7</accession>
<evidence type="ECO:0008006" key="3">
    <source>
        <dbReference type="Google" id="ProtNLM"/>
    </source>
</evidence>
<evidence type="ECO:0000313" key="1">
    <source>
        <dbReference type="EMBL" id="PSL33711.1"/>
    </source>
</evidence>
<dbReference type="SUPFAM" id="SSF55729">
    <property type="entry name" value="Acyl-CoA N-acyltransferases (Nat)"/>
    <property type="match status" value="1"/>
</dbReference>